<feature type="region of interest" description="Disordered" evidence="1">
    <location>
        <begin position="51"/>
        <end position="87"/>
    </location>
</feature>
<dbReference type="AlphaFoldDB" id="A0A067MWX2"/>
<accession>A0A067MWX2</accession>
<dbReference type="EMBL" id="KL198029">
    <property type="protein sequence ID" value="KDQ16056.1"/>
    <property type="molecule type" value="Genomic_DNA"/>
</dbReference>
<dbReference type="InParanoid" id="A0A067MWX2"/>
<evidence type="ECO:0000313" key="3">
    <source>
        <dbReference type="EMBL" id="KDQ16056.1"/>
    </source>
</evidence>
<keyword evidence="4" id="KW-1185">Reference proteome</keyword>
<dbReference type="HOGENOM" id="CLU_2120703_0_0_1"/>
<evidence type="ECO:0000256" key="1">
    <source>
        <dbReference type="SAM" id="MobiDB-lite"/>
    </source>
</evidence>
<sequence>MSPLTTRDDSPNQVPDRNIAYMVFVIIAFLLLITGLWYIAKWLPCSRARTTNTPSSVSALGSAAARGATQSQTNAPIPLSSVGPGRSWASSSFITFEEPLPVYSKEDHGRASAK</sequence>
<organism evidence="3 4">
    <name type="scientific">Botryobasidium botryosum (strain FD-172 SS1)</name>
    <dbReference type="NCBI Taxonomy" id="930990"/>
    <lineage>
        <taxon>Eukaryota</taxon>
        <taxon>Fungi</taxon>
        <taxon>Dikarya</taxon>
        <taxon>Basidiomycota</taxon>
        <taxon>Agaricomycotina</taxon>
        <taxon>Agaricomycetes</taxon>
        <taxon>Cantharellales</taxon>
        <taxon>Botryobasidiaceae</taxon>
        <taxon>Botryobasidium</taxon>
    </lineage>
</organism>
<proteinExistence type="predicted"/>
<keyword evidence="2" id="KW-0812">Transmembrane</keyword>
<dbReference type="Proteomes" id="UP000027195">
    <property type="component" value="Unassembled WGS sequence"/>
</dbReference>
<name>A0A067MWX2_BOTB1</name>
<evidence type="ECO:0000256" key="2">
    <source>
        <dbReference type="SAM" id="Phobius"/>
    </source>
</evidence>
<keyword evidence="2" id="KW-1133">Transmembrane helix</keyword>
<evidence type="ECO:0000313" key="4">
    <source>
        <dbReference type="Proteomes" id="UP000027195"/>
    </source>
</evidence>
<feature type="transmembrane region" description="Helical" evidence="2">
    <location>
        <begin position="20"/>
        <end position="40"/>
    </location>
</feature>
<protein>
    <submittedName>
        <fullName evidence="3">Uncharacterized protein</fullName>
    </submittedName>
</protein>
<reference evidence="4" key="1">
    <citation type="journal article" date="2014" name="Proc. Natl. Acad. Sci. U.S.A.">
        <title>Extensive sampling of basidiomycete genomes demonstrates inadequacy of the white-rot/brown-rot paradigm for wood decay fungi.</title>
        <authorList>
            <person name="Riley R."/>
            <person name="Salamov A.A."/>
            <person name="Brown D.W."/>
            <person name="Nagy L.G."/>
            <person name="Floudas D."/>
            <person name="Held B.W."/>
            <person name="Levasseur A."/>
            <person name="Lombard V."/>
            <person name="Morin E."/>
            <person name="Otillar R."/>
            <person name="Lindquist E.A."/>
            <person name="Sun H."/>
            <person name="LaButti K.M."/>
            <person name="Schmutz J."/>
            <person name="Jabbour D."/>
            <person name="Luo H."/>
            <person name="Baker S.E."/>
            <person name="Pisabarro A.G."/>
            <person name="Walton J.D."/>
            <person name="Blanchette R.A."/>
            <person name="Henrissat B."/>
            <person name="Martin F."/>
            <person name="Cullen D."/>
            <person name="Hibbett D.S."/>
            <person name="Grigoriev I.V."/>
        </authorList>
    </citation>
    <scope>NUCLEOTIDE SEQUENCE [LARGE SCALE GENOMIC DNA]</scope>
    <source>
        <strain evidence="4">FD-172 SS1</strain>
    </source>
</reference>
<keyword evidence="2" id="KW-0472">Membrane</keyword>
<gene>
    <name evidence="3" type="ORF">BOTBODRAFT_54195</name>
</gene>